<dbReference type="InterPro" id="IPR036291">
    <property type="entry name" value="NAD(P)-bd_dom_sf"/>
</dbReference>
<dbReference type="InterPro" id="IPR016040">
    <property type="entry name" value="NAD(P)-bd_dom"/>
</dbReference>
<protein>
    <submittedName>
        <fullName evidence="2">NAD-dependent epimerase/dehydratase family protein</fullName>
    </submittedName>
</protein>
<keyword evidence="3" id="KW-1185">Reference proteome</keyword>
<evidence type="ECO:0000259" key="1">
    <source>
        <dbReference type="Pfam" id="PF16363"/>
    </source>
</evidence>
<gene>
    <name evidence="2" type="ORF">EA462_05985</name>
</gene>
<feature type="domain" description="NAD(P)-binding" evidence="1">
    <location>
        <begin position="5"/>
        <end position="309"/>
    </location>
</feature>
<name>A0A3N6P1U0_9EURY</name>
<dbReference type="Proteomes" id="UP000273828">
    <property type="component" value="Unassembled WGS sequence"/>
</dbReference>
<comment type="caution">
    <text evidence="2">The sequence shown here is derived from an EMBL/GenBank/DDBJ whole genome shotgun (WGS) entry which is preliminary data.</text>
</comment>
<dbReference type="AlphaFoldDB" id="A0A3N6P1U0"/>
<reference evidence="2 3" key="1">
    <citation type="submission" date="2018-10" db="EMBL/GenBank/DDBJ databases">
        <title>Natrarchaeobius chitinivorans gen. nov., sp. nov., and Natrarchaeobius haloalkaliphilus sp. nov., alkaliphilic, chitin-utilizing haloarchaea from hypersaline alkaline lakes.</title>
        <authorList>
            <person name="Sorokin D.Y."/>
            <person name="Elcheninov A.G."/>
            <person name="Kostrikina N.A."/>
            <person name="Bale N.J."/>
            <person name="Sinninghe Damste J.S."/>
            <person name="Khijniak T.V."/>
            <person name="Kublanov I.V."/>
            <person name="Toshchakov S.V."/>
        </authorList>
    </citation>
    <scope>NUCLEOTIDE SEQUENCE [LARGE SCALE GENOMIC DNA]</scope>
    <source>
        <strain evidence="2 3">AArcht-Sl</strain>
    </source>
</reference>
<dbReference type="Gene3D" id="3.40.50.720">
    <property type="entry name" value="NAD(P)-binding Rossmann-like Domain"/>
    <property type="match status" value="1"/>
</dbReference>
<dbReference type="OrthoDB" id="4907at2157"/>
<dbReference type="PANTHER" id="PTHR43000">
    <property type="entry name" value="DTDP-D-GLUCOSE 4,6-DEHYDRATASE-RELATED"/>
    <property type="match status" value="1"/>
</dbReference>
<organism evidence="2 3">
    <name type="scientific">Natrarchaeobius halalkaliphilus</name>
    <dbReference type="NCBI Taxonomy" id="1679091"/>
    <lineage>
        <taxon>Archaea</taxon>
        <taxon>Methanobacteriati</taxon>
        <taxon>Methanobacteriota</taxon>
        <taxon>Stenosarchaea group</taxon>
        <taxon>Halobacteria</taxon>
        <taxon>Halobacteriales</taxon>
        <taxon>Natrialbaceae</taxon>
        <taxon>Natrarchaeobius</taxon>
    </lineage>
</organism>
<dbReference type="RefSeq" id="WP_124177642.1">
    <property type="nucleotide sequence ID" value="NZ_REFY01000002.1"/>
</dbReference>
<evidence type="ECO:0000313" key="2">
    <source>
        <dbReference type="EMBL" id="RQG91509.1"/>
    </source>
</evidence>
<dbReference type="EMBL" id="REFY01000002">
    <property type="protein sequence ID" value="RQG91509.1"/>
    <property type="molecule type" value="Genomic_DNA"/>
</dbReference>
<dbReference type="SUPFAM" id="SSF51735">
    <property type="entry name" value="NAD(P)-binding Rossmann-fold domains"/>
    <property type="match status" value="1"/>
</dbReference>
<accession>A0A3N6P1U0</accession>
<sequence length="339" mass="37505">MTNVLVTGGAGFIGSHLAASLLEAGHTVTVLDPLDPYYDLRIKTHNLERCREIGGDCFQFIDGSITDEELVHSVVSSHDIEVVYHQAAQAGVRTSVENPKKPHEINTTGLLTLLLAADEHGVHRFVNASSSSVYGEVEYLPYDEDHQTVPRSPYGVTKLTGEHYCRLWNEIYDVPTVSLRYFTVYGPRMRPNMAITNFTSRCLNGDPPIVYGDGQQSRDFTYIDDIVDANLSLLETSDCDGEVVNVGSTRTITIEELANHVIAETNAAVGIEYADAREADARHTHADVTKAGELLDYEPTTGIRDGVSQFVDWYRSNREWYEPLVFASRAGESSPSQTS</sequence>
<dbReference type="Pfam" id="PF16363">
    <property type="entry name" value="GDP_Man_Dehyd"/>
    <property type="match status" value="1"/>
</dbReference>
<dbReference type="Gene3D" id="3.90.25.10">
    <property type="entry name" value="UDP-galactose 4-epimerase, domain 1"/>
    <property type="match status" value="1"/>
</dbReference>
<proteinExistence type="predicted"/>
<evidence type="ECO:0000313" key="3">
    <source>
        <dbReference type="Proteomes" id="UP000273828"/>
    </source>
</evidence>
<dbReference type="PRINTS" id="PR01713">
    <property type="entry name" value="NUCEPIMERASE"/>
</dbReference>